<reference evidence="2" key="1">
    <citation type="submission" date="2020-06" db="EMBL/GenBank/DDBJ databases">
        <authorList>
            <person name="Li T."/>
            <person name="Hu X."/>
            <person name="Zhang T."/>
            <person name="Song X."/>
            <person name="Zhang H."/>
            <person name="Dai N."/>
            <person name="Sheng W."/>
            <person name="Hou X."/>
            <person name="Wei L."/>
        </authorList>
    </citation>
    <scope>NUCLEOTIDE SEQUENCE</scope>
    <source>
        <strain evidence="2">3651</strain>
        <tissue evidence="2">Leaf</tissue>
    </source>
</reference>
<organism evidence="2 3">
    <name type="scientific">Sesamum alatum</name>
    <dbReference type="NCBI Taxonomy" id="300844"/>
    <lineage>
        <taxon>Eukaryota</taxon>
        <taxon>Viridiplantae</taxon>
        <taxon>Streptophyta</taxon>
        <taxon>Embryophyta</taxon>
        <taxon>Tracheophyta</taxon>
        <taxon>Spermatophyta</taxon>
        <taxon>Magnoliopsida</taxon>
        <taxon>eudicotyledons</taxon>
        <taxon>Gunneridae</taxon>
        <taxon>Pentapetalae</taxon>
        <taxon>asterids</taxon>
        <taxon>lamiids</taxon>
        <taxon>Lamiales</taxon>
        <taxon>Pedaliaceae</taxon>
        <taxon>Sesamum</taxon>
    </lineage>
</organism>
<comment type="caution">
    <text evidence="2">The sequence shown here is derived from an EMBL/GenBank/DDBJ whole genome shotgun (WGS) entry which is preliminary data.</text>
</comment>
<dbReference type="EMBL" id="JACGWO010000003">
    <property type="protein sequence ID" value="KAK4432700.1"/>
    <property type="molecule type" value="Genomic_DNA"/>
</dbReference>
<feature type="region of interest" description="Disordered" evidence="1">
    <location>
        <begin position="67"/>
        <end position="101"/>
    </location>
</feature>
<accession>A0AAE1YM24</accession>
<feature type="compositionally biased region" description="Basic and acidic residues" evidence="1">
    <location>
        <begin position="1"/>
        <end position="14"/>
    </location>
</feature>
<protein>
    <submittedName>
        <fullName evidence="2">Uncharacterized protein</fullName>
    </submittedName>
</protein>
<keyword evidence="3" id="KW-1185">Reference proteome</keyword>
<dbReference type="AlphaFoldDB" id="A0AAE1YM24"/>
<evidence type="ECO:0000256" key="1">
    <source>
        <dbReference type="SAM" id="MobiDB-lite"/>
    </source>
</evidence>
<sequence>MLKNRETRDNEFNNEKQQAQSLPPPPPLLVPSLGLATVMQQQIGDDDQFIRNMLEERDITEVLGVSPNVGDVAHSTGGKNDRGVEMLPGGTSLRSNNDVAS</sequence>
<dbReference type="Proteomes" id="UP001293254">
    <property type="component" value="Unassembled WGS sequence"/>
</dbReference>
<feature type="compositionally biased region" description="Polar residues" evidence="1">
    <location>
        <begin position="92"/>
        <end position="101"/>
    </location>
</feature>
<gene>
    <name evidence="2" type="ORF">Salat_1032200</name>
</gene>
<reference evidence="2" key="2">
    <citation type="journal article" date="2024" name="Plant">
        <title>Genomic evolution and insights into agronomic trait innovations of Sesamum species.</title>
        <authorList>
            <person name="Miao H."/>
            <person name="Wang L."/>
            <person name="Qu L."/>
            <person name="Liu H."/>
            <person name="Sun Y."/>
            <person name="Le M."/>
            <person name="Wang Q."/>
            <person name="Wei S."/>
            <person name="Zheng Y."/>
            <person name="Lin W."/>
            <person name="Duan Y."/>
            <person name="Cao H."/>
            <person name="Xiong S."/>
            <person name="Wang X."/>
            <person name="Wei L."/>
            <person name="Li C."/>
            <person name="Ma Q."/>
            <person name="Ju M."/>
            <person name="Zhao R."/>
            <person name="Li G."/>
            <person name="Mu C."/>
            <person name="Tian Q."/>
            <person name="Mei H."/>
            <person name="Zhang T."/>
            <person name="Gao T."/>
            <person name="Zhang H."/>
        </authorList>
    </citation>
    <scope>NUCLEOTIDE SEQUENCE</scope>
    <source>
        <strain evidence="2">3651</strain>
    </source>
</reference>
<feature type="region of interest" description="Disordered" evidence="1">
    <location>
        <begin position="1"/>
        <end position="28"/>
    </location>
</feature>
<name>A0AAE1YM24_9LAMI</name>
<evidence type="ECO:0000313" key="2">
    <source>
        <dbReference type="EMBL" id="KAK4432700.1"/>
    </source>
</evidence>
<proteinExistence type="predicted"/>
<evidence type="ECO:0000313" key="3">
    <source>
        <dbReference type="Proteomes" id="UP001293254"/>
    </source>
</evidence>